<organism evidence="2 3">
    <name type="scientific">Cellulomonas gilvus (strain ATCC 13127 / NRRL B-14078)</name>
    <name type="common">Cellvibrio gilvus</name>
    <dbReference type="NCBI Taxonomy" id="593907"/>
    <lineage>
        <taxon>Bacteria</taxon>
        <taxon>Bacillati</taxon>
        <taxon>Actinomycetota</taxon>
        <taxon>Actinomycetes</taxon>
        <taxon>Micrococcales</taxon>
        <taxon>Cellulomonadaceae</taxon>
        <taxon>Cellulomonas</taxon>
    </lineage>
</organism>
<accession>F8A0N4</accession>
<dbReference type="AlphaFoldDB" id="F8A0N4"/>
<dbReference type="KEGG" id="cga:Celgi_2219"/>
<keyword evidence="3" id="KW-1185">Reference proteome</keyword>
<protein>
    <submittedName>
        <fullName evidence="2">Uncharacterized protein</fullName>
    </submittedName>
</protein>
<dbReference type="Proteomes" id="UP000000485">
    <property type="component" value="Chromosome"/>
</dbReference>
<dbReference type="HOGENOM" id="CLU_2536435_0_0_11"/>
<proteinExistence type="predicted"/>
<dbReference type="RefSeq" id="WP_013884237.1">
    <property type="nucleotide sequence ID" value="NC_015671.1"/>
</dbReference>
<gene>
    <name evidence="2" type="ordered locus">Celgi_2219</name>
</gene>
<feature type="transmembrane region" description="Helical" evidence="1">
    <location>
        <begin position="51"/>
        <end position="69"/>
    </location>
</feature>
<name>F8A0N4_CELGA</name>
<reference evidence="3" key="1">
    <citation type="submission" date="2011-04" db="EMBL/GenBank/DDBJ databases">
        <title>Complete sequence of Cellvibrio gilvus ATCC 13127.</title>
        <authorList>
            <person name="Lucas S."/>
            <person name="Han J."/>
            <person name="Lapidus A."/>
            <person name="Cheng J.-F."/>
            <person name="Goodwin L."/>
            <person name="Pitluck S."/>
            <person name="Peters L."/>
            <person name="Munk A."/>
            <person name="Detter J.C."/>
            <person name="Han C."/>
            <person name="Tapia R."/>
            <person name="Land M."/>
            <person name="Hauser L."/>
            <person name="Kyrpides N."/>
            <person name="Ivanova N."/>
            <person name="Ovchinnikova G."/>
            <person name="Pagani I."/>
            <person name="Mead D."/>
            <person name="Brumm P."/>
            <person name="Woyke T."/>
        </authorList>
    </citation>
    <scope>NUCLEOTIDE SEQUENCE [LARGE SCALE GENOMIC DNA]</scope>
    <source>
        <strain evidence="3">ATCC 13127 / NRRL B-14078</strain>
    </source>
</reference>
<keyword evidence="1" id="KW-0472">Membrane</keyword>
<dbReference type="EMBL" id="CP002665">
    <property type="protein sequence ID" value="AEI12719.1"/>
    <property type="molecule type" value="Genomic_DNA"/>
</dbReference>
<feature type="transmembrane region" description="Helical" evidence="1">
    <location>
        <begin position="26"/>
        <end position="44"/>
    </location>
</feature>
<sequence length="83" mass="8395">MGRHAGSSEPAAREPGAAALVWLERGLLGLVAGAVIALVLRWAGLAADTSLVVGIVVLVLVPVAAWVASTVPDRPAHDDEPPA</sequence>
<evidence type="ECO:0000256" key="1">
    <source>
        <dbReference type="SAM" id="Phobius"/>
    </source>
</evidence>
<evidence type="ECO:0000313" key="3">
    <source>
        <dbReference type="Proteomes" id="UP000000485"/>
    </source>
</evidence>
<keyword evidence="1" id="KW-1133">Transmembrane helix</keyword>
<evidence type="ECO:0000313" key="2">
    <source>
        <dbReference type="EMBL" id="AEI12719.1"/>
    </source>
</evidence>
<keyword evidence="1" id="KW-0812">Transmembrane</keyword>